<evidence type="ECO:0000313" key="2">
    <source>
        <dbReference type="Proteomes" id="UP000480246"/>
    </source>
</evidence>
<dbReference type="OrthoDB" id="7058913at2"/>
<dbReference type="EMBL" id="WEID01000117">
    <property type="protein sequence ID" value="KAB8126072.1"/>
    <property type="molecule type" value="Genomic_DNA"/>
</dbReference>
<proteinExistence type="predicted"/>
<dbReference type="AlphaFoldDB" id="A0A7C8KMH3"/>
<evidence type="ECO:0000313" key="1">
    <source>
        <dbReference type="EMBL" id="KAB8126072.1"/>
    </source>
</evidence>
<dbReference type="RefSeq" id="WP_153406797.1">
    <property type="nucleotide sequence ID" value="NZ_ML762453.1"/>
</dbReference>
<protein>
    <recommendedName>
        <fullName evidence="3">Group-specific protein</fullName>
    </recommendedName>
</protein>
<name>A0A7C8KMH3_9BACI</name>
<keyword evidence="2" id="KW-1185">Reference proteome</keyword>
<organism evidence="1 2">
    <name type="scientific">Gracilibacillus oryzae</name>
    <dbReference type="NCBI Taxonomy" id="1672701"/>
    <lineage>
        <taxon>Bacteria</taxon>
        <taxon>Bacillati</taxon>
        <taxon>Bacillota</taxon>
        <taxon>Bacilli</taxon>
        <taxon>Bacillales</taxon>
        <taxon>Bacillaceae</taxon>
        <taxon>Gracilibacillus</taxon>
    </lineage>
</organism>
<comment type="caution">
    <text evidence="1">The sequence shown here is derived from an EMBL/GenBank/DDBJ whole genome shotgun (WGS) entry which is preliminary data.</text>
</comment>
<accession>A0A7C8KMH3</accession>
<gene>
    <name evidence="1" type="ORF">F9U64_20785</name>
</gene>
<dbReference type="Proteomes" id="UP000480246">
    <property type="component" value="Unassembled WGS sequence"/>
</dbReference>
<evidence type="ECO:0008006" key="3">
    <source>
        <dbReference type="Google" id="ProtNLM"/>
    </source>
</evidence>
<reference evidence="1 2" key="1">
    <citation type="submission" date="2019-10" db="EMBL/GenBank/DDBJ databases">
        <title>Gracilibacillus sp. nov. isolated from rice seeds.</title>
        <authorList>
            <person name="He S."/>
        </authorList>
    </citation>
    <scope>NUCLEOTIDE SEQUENCE [LARGE SCALE GENOMIC DNA]</scope>
    <source>
        <strain evidence="1 2">TD8</strain>
    </source>
</reference>
<sequence length="178" mass="21436">MLLEPKALENIIVGLVVNNRFKWYVSPKDIWFLDMKKQEEAYIKKFKEIGLKNIFNSIINDERKDIEILDEYSFKEFVSRINKYSVSADELRELLILNLHTESKEDTFYNFLPSLYINLDMRKLYSMYPEPASYEDFVPENWMGIYQDFLSKIDREEKYWYDENGTDLLNFESNGGKR</sequence>